<feature type="region of interest" description="Disordered" evidence="2">
    <location>
        <begin position="1"/>
        <end position="28"/>
    </location>
</feature>
<dbReference type="InterPro" id="IPR000073">
    <property type="entry name" value="AB_hydrolase_1"/>
</dbReference>
<evidence type="ECO:0008006" key="7">
    <source>
        <dbReference type="Google" id="ProtNLM"/>
    </source>
</evidence>
<protein>
    <recommendedName>
        <fullName evidence="7">AB hydrolase-1 domain-containing protein</fullName>
    </recommendedName>
</protein>
<dbReference type="Pfam" id="PF12146">
    <property type="entry name" value="Hydrolase_4"/>
    <property type="match status" value="1"/>
</dbReference>
<dbReference type="Proteomes" id="UP000003822">
    <property type="component" value="Unassembled WGS sequence"/>
</dbReference>
<dbReference type="InterPro" id="IPR013094">
    <property type="entry name" value="AB_hydrolase_3"/>
</dbReference>
<dbReference type="AlphaFoldDB" id="G9PEE1"/>
<sequence length="609" mass="65114">MPNTPGEPRLKGQEPQLNGQDLHLNGQDPQLSEGGYMVLSRTIVDRAANPKGTIVAFHGVSDNGASLADIGARWGEQWRVVLVDSLGHGLSPRFSPQQLQAPFQSALQAAAEVVRVEASQSVGGQVVLFGHSMGGAIAAGVARDHPQLVRAVVLEDPALLTPTQEATYKNNAGESVGGLEHISRDQSGAIANLLLAQQAYRNWPLSEYGPWAQAKTQVDRAFIATGVVGLAGREIIKELQVPTLVLTGDGPDVLLGQAGLEKLATYANPHLHTALISGATHCVRRDKSEKFQQTVNSFLAKLPEVSASAYIAPEIAALVEGIPPQTTWQVQALRERGDKLLGAQAQLEPSHLVEVTQLPVKAGAQSSAAIELRILSPKGRTPRCVVVSLHGGGYVCGRARFDDARNLELADLLDAVVLSPNYTLAPEAKYPHAATQCEAVLERAATYGVPVFIYGDSAGAGLGYQTLARLIQAQKPLGVSGFIALEPCLDPRLKTASYNQYSRGPVWTKTAATHAWHHYAPDKPSFTPYPCARALAKKMPPVIVFINPADPLRDEGQAWAFELVDGGAQVELHMPPGTVHGLLSAPNTKTWLQVQALIKNFVTQLTQNS</sequence>
<dbReference type="STRING" id="435830.HMPREF0045_00534"/>
<dbReference type="SUPFAM" id="SSF53474">
    <property type="entry name" value="alpha/beta-Hydrolases"/>
    <property type="match status" value="2"/>
</dbReference>
<gene>
    <name evidence="5" type="ORF">HMPREF0045_00534</name>
</gene>
<comment type="caution">
    <text evidence="5">The sequence shown here is derived from an EMBL/GenBank/DDBJ whole genome shotgun (WGS) entry which is preliminary data.</text>
</comment>
<evidence type="ECO:0000256" key="2">
    <source>
        <dbReference type="SAM" id="MobiDB-lite"/>
    </source>
</evidence>
<keyword evidence="6" id="KW-1185">Reference proteome</keyword>
<dbReference type="InterPro" id="IPR029058">
    <property type="entry name" value="AB_hydrolase_fold"/>
</dbReference>
<feature type="domain" description="Serine aminopeptidase S33" evidence="4">
    <location>
        <begin position="49"/>
        <end position="283"/>
    </location>
</feature>
<dbReference type="InterPro" id="IPR050300">
    <property type="entry name" value="GDXG_lipolytic_enzyme"/>
</dbReference>
<dbReference type="PATRIC" id="fig|435830.3.peg.519"/>
<evidence type="ECO:0000256" key="1">
    <source>
        <dbReference type="ARBA" id="ARBA00022801"/>
    </source>
</evidence>
<evidence type="ECO:0000259" key="3">
    <source>
        <dbReference type="Pfam" id="PF07859"/>
    </source>
</evidence>
<keyword evidence="1" id="KW-0378">Hydrolase</keyword>
<organism evidence="5 6">
    <name type="scientific">Actinomyces graevenitzii C83</name>
    <dbReference type="NCBI Taxonomy" id="435830"/>
    <lineage>
        <taxon>Bacteria</taxon>
        <taxon>Bacillati</taxon>
        <taxon>Actinomycetota</taxon>
        <taxon>Actinomycetes</taxon>
        <taxon>Actinomycetales</taxon>
        <taxon>Actinomycetaceae</taxon>
        <taxon>Actinomyces</taxon>
    </lineage>
</organism>
<evidence type="ECO:0000313" key="6">
    <source>
        <dbReference type="Proteomes" id="UP000003822"/>
    </source>
</evidence>
<evidence type="ECO:0000313" key="5">
    <source>
        <dbReference type="EMBL" id="EHM89121.1"/>
    </source>
</evidence>
<proteinExistence type="predicted"/>
<dbReference type="Gene3D" id="3.40.50.1820">
    <property type="entry name" value="alpha/beta hydrolase"/>
    <property type="match status" value="2"/>
</dbReference>
<dbReference type="PANTHER" id="PTHR48081:SF8">
    <property type="entry name" value="ALPHA_BETA HYDROLASE FOLD-3 DOMAIN-CONTAINING PROTEIN-RELATED"/>
    <property type="match status" value="1"/>
</dbReference>
<dbReference type="eggNOG" id="COG2267">
    <property type="taxonomic scope" value="Bacteria"/>
</dbReference>
<feature type="domain" description="Alpha/beta hydrolase fold-3" evidence="3">
    <location>
        <begin position="386"/>
        <end position="582"/>
    </location>
</feature>
<dbReference type="PANTHER" id="PTHR48081">
    <property type="entry name" value="AB HYDROLASE SUPERFAMILY PROTEIN C4A8.06C"/>
    <property type="match status" value="1"/>
</dbReference>
<name>G9PEE1_9ACTO</name>
<accession>G9PEE1</accession>
<dbReference type="Pfam" id="PF07859">
    <property type="entry name" value="Abhydrolase_3"/>
    <property type="match status" value="1"/>
</dbReference>
<dbReference type="InterPro" id="IPR022742">
    <property type="entry name" value="Hydrolase_4"/>
</dbReference>
<evidence type="ECO:0000259" key="4">
    <source>
        <dbReference type="Pfam" id="PF12146"/>
    </source>
</evidence>
<dbReference type="EMBL" id="ACRN01000002">
    <property type="protein sequence ID" value="EHM89121.1"/>
    <property type="molecule type" value="Genomic_DNA"/>
</dbReference>
<dbReference type="GO" id="GO:0016787">
    <property type="term" value="F:hydrolase activity"/>
    <property type="evidence" value="ECO:0007669"/>
    <property type="project" value="UniProtKB-KW"/>
</dbReference>
<dbReference type="eggNOG" id="COG0657">
    <property type="taxonomic scope" value="Bacteria"/>
</dbReference>
<dbReference type="HOGENOM" id="CLU_012494_21_0_11"/>
<dbReference type="PRINTS" id="PR00111">
    <property type="entry name" value="ABHYDROLASE"/>
</dbReference>
<reference evidence="5 6" key="1">
    <citation type="submission" date="2011-10" db="EMBL/GenBank/DDBJ databases">
        <title>The Genome Sequence of Actinomyces graevenitzii C83.</title>
        <authorList>
            <consortium name="The Broad Institute Genome Sequencing Platform"/>
            <consortium name="The Broad Institute Genome Sequencing Center for Infectious Disease"/>
            <person name="Earl A."/>
            <person name="Ward D."/>
            <person name="Feldgarden M."/>
            <person name="Gevers D."/>
            <person name="Sibley C.D."/>
            <person name="Field T.R."/>
            <person name="Grinwis M."/>
            <person name="Eshaghurshan C.S."/>
            <person name="Surette M.G."/>
            <person name="Young S.K."/>
            <person name="Zeng Q."/>
            <person name="Gargeya S."/>
            <person name="Fitzgerald M."/>
            <person name="Haas B."/>
            <person name="Abouelleil A."/>
            <person name="Alvarado L."/>
            <person name="Arachchi H.M."/>
            <person name="Berlin A."/>
            <person name="Brown A."/>
            <person name="Chapman S.B."/>
            <person name="Chen Z."/>
            <person name="Dunbar C."/>
            <person name="Freedman E."/>
            <person name="Gearin G."/>
            <person name="Goldberg J."/>
            <person name="Griggs A."/>
            <person name="Gujja S."/>
            <person name="Heiman D."/>
            <person name="Howarth C."/>
            <person name="Larson L."/>
            <person name="Lui A."/>
            <person name="MacDonald P.J.P."/>
            <person name="Montmayeur A."/>
            <person name="Murphy C."/>
            <person name="Neiman D."/>
            <person name="Pearson M."/>
            <person name="Priest M."/>
            <person name="Roberts A."/>
            <person name="Saif S."/>
            <person name="Shea T."/>
            <person name="Shenoy N."/>
            <person name="Sisk P."/>
            <person name="Stolte C."/>
            <person name="Sykes S."/>
            <person name="Wortman J."/>
            <person name="Nusbaum C."/>
            <person name="Birren B."/>
        </authorList>
    </citation>
    <scope>NUCLEOTIDE SEQUENCE [LARGE SCALE GENOMIC DNA]</scope>
    <source>
        <strain evidence="5 6">C83</strain>
    </source>
</reference>